<keyword evidence="12" id="KW-1185">Reference proteome</keyword>
<evidence type="ECO:0000256" key="7">
    <source>
        <dbReference type="ARBA" id="ARBA00047851"/>
    </source>
</evidence>
<dbReference type="InterPro" id="IPR034291">
    <property type="entry name" value="TMP_synthase"/>
</dbReference>
<comment type="catalytic activity">
    <reaction evidence="6 9">
        <text>4-methyl-5-(2-phosphooxyethyl)-thiazole + 4-amino-2-methyl-5-(diphosphooxymethyl)pyrimidine + H(+) = thiamine phosphate + diphosphate</text>
        <dbReference type="Rhea" id="RHEA:22328"/>
        <dbReference type="ChEBI" id="CHEBI:15378"/>
        <dbReference type="ChEBI" id="CHEBI:33019"/>
        <dbReference type="ChEBI" id="CHEBI:37575"/>
        <dbReference type="ChEBI" id="CHEBI:57841"/>
        <dbReference type="ChEBI" id="CHEBI:58296"/>
        <dbReference type="EC" id="2.5.1.3"/>
    </reaction>
</comment>
<comment type="cofactor">
    <cofactor evidence="9">
        <name>Mg(2+)</name>
        <dbReference type="ChEBI" id="CHEBI:18420"/>
    </cofactor>
    <text evidence="9">Binds 1 Mg(2+) ion per subunit.</text>
</comment>
<dbReference type="HAMAP" id="MF_00097">
    <property type="entry name" value="TMP_synthase"/>
    <property type="match status" value="1"/>
</dbReference>
<feature type="binding site" evidence="9">
    <location>
        <position position="69"/>
    </location>
    <ligand>
        <name>4-amino-2-methyl-5-(diphosphooxymethyl)pyrimidine</name>
        <dbReference type="ChEBI" id="CHEBI:57841"/>
    </ligand>
</feature>
<keyword evidence="4 9" id="KW-0460">Magnesium</keyword>
<evidence type="ECO:0000256" key="8">
    <source>
        <dbReference type="ARBA" id="ARBA00047883"/>
    </source>
</evidence>
<dbReference type="EMBL" id="AP025591">
    <property type="protein sequence ID" value="BDG01775.1"/>
    <property type="molecule type" value="Genomic_DNA"/>
</dbReference>
<feature type="domain" description="Thiamine phosphate synthase/TenI" evidence="10">
    <location>
        <begin position="7"/>
        <end position="186"/>
    </location>
</feature>
<reference evidence="12" key="1">
    <citation type="journal article" date="2022" name="Int. J. Syst. Evol. Microbiol.">
        <title>Anaeromyxobacter oryzae sp. nov., Anaeromyxobacter diazotrophicus sp. nov. and Anaeromyxobacter paludicola sp. nov., isolated from paddy soils.</title>
        <authorList>
            <person name="Itoh H."/>
            <person name="Xu Z."/>
            <person name="Mise K."/>
            <person name="Masuda Y."/>
            <person name="Ushijima N."/>
            <person name="Hayakawa C."/>
            <person name="Shiratori Y."/>
            <person name="Senoo K."/>
        </authorList>
    </citation>
    <scope>NUCLEOTIDE SEQUENCE [LARGE SCALE GENOMIC DNA]</scope>
    <source>
        <strain evidence="12">Red232</strain>
    </source>
</reference>
<feature type="binding site" evidence="9">
    <location>
        <position position="164"/>
    </location>
    <ligand>
        <name>2-[(2R,5Z)-2-carboxy-4-methylthiazol-5(2H)-ylidene]ethyl phosphate</name>
        <dbReference type="ChEBI" id="CHEBI:62899"/>
    </ligand>
</feature>
<organism evidence="11 12">
    <name type="scientific">Anaeromyxobacter oryzae</name>
    <dbReference type="NCBI Taxonomy" id="2918170"/>
    <lineage>
        <taxon>Bacteria</taxon>
        <taxon>Pseudomonadati</taxon>
        <taxon>Myxococcota</taxon>
        <taxon>Myxococcia</taxon>
        <taxon>Myxococcales</taxon>
        <taxon>Cystobacterineae</taxon>
        <taxon>Anaeromyxobacteraceae</taxon>
        <taxon>Anaeromyxobacter</taxon>
    </lineage>
</organism>
<evidence type="ECO:0000259" key="10">
    <source>
        <dbReference type="Pfam" id="PF02581"/>
    </source>
</evidence>
<dbReference type="Gene3D" id="3.20.20.70">
    <property type="entry name" value="Aldolase class I"/>
    <property type="match status" value="1"/>
</dbReference>
<dbReference type="RefSeq" id="WP_248358585.1">
    <property type="nucleotide sequence ID" value="NZ_AP025591.1"/>
</dbReference>
<evidence type="ECO:0000256" key="9">
    <source>
        <dbReference type="HAMAP-Rule" id="MF_00097"/>
    </source>
</evidence>
<keyword evidence="2 9" id="KW-0808">Transferase</keyword>
<dbReference type="PANTHER" id="PTHR20857:SF15">
    <property type="entry name" value="THIAMINE-PHOSPHATE SYNTHASE"/>
    <property type="match status" value="1"/>
</dbReference>
<evidence type="ECO:0000256" key="1">
    <source>
        <dbReference type="ARBA" id="ARBA00005165"/>
    </source>
</evidence>
<evidence type="ECO:0000256" key="5">
    <source>
        <dbReference type="ARBA" id="ARBA00022977"/>
    </source>
</evidence>
<gene>
    <name evidence="9 11" type="primary">thiE</name>
    <name evidence="11" type="ORF">AMOR_07710</name>
</gene>
<evidence type="ECO:0000256" key="3">
    <source>
        <dbReference type="ARBA" id="ARBA00022723"/>
    </source>
</evidence>
<dbReference type="PANTHER" id="PTHR20857">
    <property type="entry name" value="THIAMINE-PHOSPHATE PYROPHOSPHORYLASE"/>
    <property type="match status" value="1"/>
</dbReference>
<proteinExistence type="inferred from homology"/>
<dbReference type="CDD" id="cd00564">
    <property type="entry name" value="TMP_TenI"/>
    <property type="match status" value="1"/>
</dbReference>
<accession>A0ABM7WQN5</accession>
<protein>
    <recommendedName>
        <fullName evidence="9">Thiamine-phosphate synthase</fullName>
        <shortName evidence="9">TP synthase</shortName>
        <shortName evidence="9">TPS</shortName>
        <ecNumber evidence="9">2.5.1.3</ecNumber>
    </recommendedName>
    <alternativeName>
        <fullName evidence="9">Thiamine-phosphate pyrophosphorylase</fullName>
        <shortName evidence="9">TMP pyrophosphorylase</shortName>
        <shortName evidence="9">TMP-PPase</shortName>
    </alternativeName>
</protein>
<comment type="similarity">
    <text evidence="9">Belongs to the thiamine-phosphate synthase family.</text>
</comment>
<dbReference type="Proteomes" id="UP001162891">
    <property type="component" value="Chromosome"/>
</dbReference>
<feature type="binding site" evidence="9">
    <location>
        <begin position="134"/>
        <end position="136"/>
    </location>
    <ligand>
        <name>2-[(2R,5Z)-2-carboxy-4-methylthiazol-5(2H)-ylidene]ethyl phosphate</name>
        <dbReference type="ChEBI" id="CHEBI:62899"/>
    </ligand>
</feature>
<name>A0ABM7WQN5_9BACT</name>
<comment type="function">
    <text evidence="9">Condenses 4-methyl-5-(beta-hydroxyethyl)thiazole monophosphate (THZ-P) and 2-methyl-4-amino-5-hydroxymethyl pyrimidine pyrophosphate (HMP-PP) to form thiamine monophosphate (TMP).</text>
</comment>
<feature type="binding site" evidence="9">
    <location>
        <position position="137"/>
    </location>
    <ligand>
        <name>4-amino-2-methyl-5-(diphosphooxymethyl)pyrimidine</name>
        <dbReference type="ChEBI" id="CHEBI:57841"/>
    </ligand>
</feature>
<dbReference type="SUPFAM" id="SSF51391">
    <property type="entry name" value="Thiamin phosphate synthase"/>
    <property type="match status" value="1"/>
</dbReference>
<sequence length="205" mass="20107">MAVPVVHLITDRRLSADLEARAAAALAGVPPGAVAIHLREKDLPGGALLSMARALAAVCRAHGQLLLVNDRVDVALAAGADGVHLPSAGVPPADARRLLGPAALVGVSCHSADDVRRARDGGASFATFGPVHDTPSKRAYGAPVGLGALRAAAALGLPLVALGGVDAGNAAEAFAAGARGVAAIRAWLAGPDPAAAVRALLAAAP</sequence>
<comment type="pathway">
    <text evidence="1 9">Cofactor biosynthesis; thiamine diphosphate biosynthesis; thiamine phosphate from 4-amino-2-methyl-5-diphosphomethylpyrimidine and 4-methyl-5-(2-phosphoethyl)-thiazole: step 1/1.</text>
</comment>
<evidence type="ECO:0000256" key="2">
    <source>
        <dbReference type="ARBA" id="ARBA00022679"/>
    </source>
</evidence>
<feature type="binding site" evidence="9">
    <location>
        <position position="70"/>
    </location>
    <ligand>
        <name>Mg(2+)</name>
        <dbReference type="ChEBI" id="CHEBI:18420"/>
    </ligand>
</feature>
<dbReference type="InterPro" id="IPR022998">
    <property type="entry name" value="ThiamineP_synth_TenI"/>
</dbReference>
<comment type="catalytic activity">
    <reaction evidence="8 9">
        <text>2-[(2R,5Z)-2-carboxy-4-methylthiazol-5(2H)-ylidene]ethyl phosphate + 4-amino-2-methyl-5-(diphosphooxymethyl)pyrimidine + 2 H(+) = thiamine phosphate + CO2 + diphosphate</text>
        <dbReference type="Rhea" id="RHEA:47844"/>
        <dbReference type="ChEBI" id="CHEBI:15378"/>
        <dbReference type="ChEBI" id="CHEBI:16526"/>
        <dbReference type="ChEBI" id="CHEBI:33019"/>
        <dbReference type="ChEBI" id="CHEBI:37575"/>
        <dbReference type="ChEBI" id="CHEBI:57841"/>
        <dbReference type="ChEBI" id="CHEBI:62899"/>
        <dbReference type="EC" id="2.5.1.3"/>
    </reaction>
</comment>
<evidence type="ECO:0000313" key="11">
    <source>
        <dbReference type="EMBL" id="BDG01775.1"/>
    </source>
</evidence>
<keyword evidence="5 9" id="KW-0784">Thiamine biosynthesis</keyword>
<evidence type="ECO:0000313" key="12">
    <source>
        <dbReference type="Proteomes" id="UP001162891"/>
    </source>
</evidence>
<dbReference type="InterPro" id="IPR036206">
    <property type="entry name" value="ThiamineP_synth_sf"/>
</dbReference>
<dbReference type="InterPro" id="IPR013785">
    <property type="entry name" value="Aldolase_TIM"/>
</dbReference>
<evidence type="ECO:0000256" key="6">
    <source>
        <dbReference type="ARBA" id="ARBA00047334"/>
    </source>
</evidence>
<evidence type="ECO:0000256" key="4">
    <source>
        <dbReference type="ARBA" id="ARBA00022842"/>
    </source>
</evidence>
<comment type="catalytic activity">
    <reaction evidence="7 9">
        <text>2-(2-carboxy-4-methylthiazol-5-yl)ethyl phosphate + 4-amino-2-methyl-5-(diphosphooxymethyl)pyrimidine + 2 H(+) = thiamine phosphate + CO2 + diphosphate</text>
        <dbReference type="Rhea" id="RHEA:47848"/>
        <dbReference type="ChEBI" id="CHEBI:15378"/>
        <dbReference type="ChEBI" id="CHEBI:16526"/>
        <dbReference type="ChEBI" id="CHEBI:33019"/>
        <dbReference type="ChEBI" id="CHEBI:37575"/>
        <dbReference type="ChEBI" id="CHEBI:57841"/>
        <dbReference type="ChEBI" id="CHEBI:62890"/>
        <dbReference type="EC" id="2.5.1.3"/>
    </reaction>
</comment>
<comment type="caution">
    <text evidence="9">Lacks conserved residue(s) required for the propagation of feature annotation.</text>
</comment>
<dbReference type="Pfam" id="PF02581">
    <property type="entry name" value="TMP-TENI"/>
    <property type="match status" value="1"/>
</dbReference>
<keyword evidence="3 9" id="KW-0479">Metal-binding</keyword>
<dbReference type="EC" id="2.5.1.3" evidence="9"/>
<feature type="binding site" evidence="9">
    <location>
        <position position="108"/>
    </location>
    <ligand>
        <name>4-amino-2-methyl-5-(diphosphooxymethyl)pyrimidine</name>
        <dbReference type="ChEBI" id="CHEBI:57841"/>
    </ligand>
</feature>